<dbReference type="KEGG" id="snay:FZC37_03045"/>
<proteinExistence type="predicted"/>
<gene>
    <name evidence="1" type="ORF">FZC37_03045</name>
</gene>
<keyword evidence="1" id="KW-0614">Plasmid</keyword>
<dbReference type="OrthoDB" id="361531at2"/>
<dbReference type="RefSeq" id="WP_148952259.1">
    <property type="nucleotide sequence ID" value="NZ_CP043313.1"/>
</dbReference>
<dbReference type="Gene3D" id="3.40.1620.10">
    <property type="entry name" value="YefM-like domain"/>
    <property type="match status" value="1"/>
</dbReference>
<accession>A0A5C0UIG2</accession>
<keyword evidence="2" id="KW-1185">Reference proteome</keyword>
<name>A0A5C0UIG2_9RICK</name>
<dbReference type="EMBL" id="CP043313">
    <property type="protein sequence ID" value="QEK39898.1"/>
    <property type="molecule type" value="Genomic_DNA"/>
</dbReference>
<geneLocation type="plasmid" evidence="1 2">
    <name>unnamed</name>
</geneLocation>
<evidence type="ECO:0000313" key="1">
    <source>
        <dbReference type="EMBL" id="QEK39898.1"/>
    </source>
</evidence>
<dbReference type="NCBIfam" id="TIGR01552">
    <property type="entry name" value="phd_fam"/>
    <property type="match status" value="1"/>
</dbReference>
<dbReference type="Proteomes" id="UP000323844">
    <property type="component" value="Plasmid unnamed"/>
</dbReference>
<organism evidence="1 2">
    <name type="scientific">Candidatus Sneabacter namystus</name>
    <dbReference type="NCBI Taxonomy" id="2601646"/>
    <lineage>
        <taxon>Bacteria</taxon>
        <taxon>Pseudomonadati</taxon>
        <taxon>Pseudomonadota</taxon>
        <taxon>Alphaproteobacteria</taxon>
        <taxon>Rickettsiales</taxon>
        <taxon>Rickettsiaceae</taxon>
        <taxon>Rickettsieae</taxon>
        <taxon>Candidatus Sneabacter</taxon>
    </lineage>
</organism>
<evidence type="ECO:0000313" key="2">
    <source>
        <dbReference type="Proteomes" id="UP000323844"/>
    </source>
</evidence>
<dbReference type="AlphaFoldDB" id="A0A5C0UIG2"/>
<reference evidence="1 2" key="1">
    <citation type="submission" date="2019-08" db="EMBL/GenBank/DDBJ databases">
        <title>Highly reduced genomes of protist endosymbionts show evolutionary convergence.</title>
        <authorList>
            <person name="George E."/>
            <person name="Husnik F."/>
            <person name="Tashyreva D."/>
            <person name="Prokopchuk G."/>
            <person name="Horak A."/>
            <person name="Kwong W.K."/>
            <person name="Lukes J."/>
            <person name="Keeling P.J."/>
        </authorList>
    </citation>
    <scope>NUCLEOTIDE SEQUENCE [LARGE SCALE GENOMIC DNA]</scope>
    <source>
        <strain evidence="1">1621</strain>
        <plasmid evidence="1 2">unnamed</plasmid>
    </source>
</reference>
<sequence length="75" mass="8809">MIDENGEKIWKVQEAKLRFSELLKQSFIQPQYILLSNNNECKKAVVMSLQHLEDMQAQKPSFIELMETVPCRIKV</sequence>
<protein>
    <submittedName>
        <fullName evidence="1">Type II toxin-antitoxin system Phd/YefM family antitoxin</fullName>
    </submittedName>
</protein>